<evidence type="ECO:0000313" key="1">
    <source>
        <dbReference type="EMBL" id="QJA60754.1"/>
    </source>
</evidence>
<organism evidence="1">
    <name type="scientific">viral metagenome</name>
    <dbReference type="NCBI Taxonomy" id="1070528"/>
    <lineage>
        <taxon>unclassified sequences</taxon>
        <taxon>metagenomes</taxon>
        <taxon>organismal metagenomes</taxon>
    </lineage>
</organism>
<reference evidence="1" key="1">
    <citation type="submission" date="2020-03" db="EMBL/GenBank/DDBJ databases">
        <title>The deep terrestrial virosphere.</title>
        <authorList>
            <person name="Holmfeldt K."/>
            <person name="Nilsson E."/>
            <person name="Simone D."/>
            <person name="Lopez-Fernandez M."/>
            <person name="Wu X."/>
            <person name="de Brujin I."/>
            <person name="Lundin D."/>
            <person name="Andersson A."/>
            <person name="Bertilsson S."/>
            <person name="Dopson M."/>
        </authorList>
    </citation>
    <scope>NUCLEOTIDE SEQUENCE</scope>
    <source>
        <strain evidence="1">MM415B01060</strain>
    </source>
</reference>
<protein>
    <submittedName>
        <fullName evidence="1">Uncharacterized protein</fullName>
    </submittedName>
</protein>
<dbReference type="EMBL" id="MT141419">
    <property type="protein sequence ID" value="QJA60754.1"/>
    <property type="molecule type" value="Genomic_DNA"/>
</dbReference>
<proteinExistence type="predicted"/>
<name>A0A6M3ITN4_9ZZZZ</name>
<accession>A0A6M3ITN4</accession>
<sequence>MKMLPVFDATLGLWVAETGYGREILATTEMECETQLNLWERWAVVAQAAE</sequence>
<dbReference type="AlphaFoldDB" id="A0A6M3ITN4"/>
<gene>
    <name evidence="1" type="ORF">MM415B01060_0029</name>
</gene>